<dbReference type="GO" id="GO:0005975">
    <property type="term" value="P:carbohydrate metabolic process"/>
    <property type="evidence" value="ECO:0007669"/>
    <property type="project" value="InterPro"/>
</dbReference>
<dbReference type="Gene3D" id="3.20.20.80">
    <property type="entry name" value="Glycosidases"/>
    <property type="match status" value="1"/>
</dbReference>
<dbReference type="eggNOG" id="COG1523">
    <property type="taxonomic scope" value="Bacteria"/>
</dbReference>
<feature type="domain" description="Glycosyl hydrolase family 13 catalytic" evidence="3">
    <location>
        <begin position="380"/>
        <end position="753"/>
    </location>
</feature>
<organism evidence="4 5">
    <name type="scientific">Psychroflexus torquis (strain ATCC 700755 / CIP 106069 / ACAM 623)</name>
    <dbReference type="NCBI Taxonomy" id="313595"/>
    <lineage>
        <taxon>Bacteria</taxon>
        <taxon>Pseudomonadati</taxon>
        <taxon>Bacteroidota</taxon>
        <taxon>Flavobacteriia</taxon>
        <taxon>Flavobacteriales</taxon>
        <taxon>Flavobacteriaceae</taxon>
        <taxon>Psychroflexus</taxon>
    </lineage>
</organism>
<dbReference type="CDD" id="cd11350">
    <property type="entry name" value="AmyAc_4"/>
    <property type="match status" value="1"/>
</dbReference>
<accession>K4IXD4</accession>
<dbReference type="RefSeq" id="WP_015025666.1">
    <property type="nucleotide sequence ID" value="NC_018721.1"/>
</dbReference>
<dbReference type="GO" id="GO:0016787">
    <property type="term" value="F:hydrolase activity"/>
    <property type="evidence" value="ECO:0007669"/>
    <property type="project" value="UniProtKB-KW"/>
</dbReference>
<sequence length="930" mass="104942">MKQLLLITALLCSIVGFAQQQEGVFSVSPPTFDQDEEITITVSNVDPSIWGVTEVYFWAWYIDTNGDSGNNSPTNGTWGNSNETQKMTDNGAGTYSFTFTPTTFYNATDIGQLGMLVKAKDGTGDKKTQDNLIPVGSFQVTLNSPTETTTLLDSGDILNIEASASLDANFELTSNGSVIDTQNGITSYANNLTVTGDSNFVLTATDPNSGQAFEFNFNAVLTPNVTIAPVPTGAQNGINYDSSNPNEITLVLFAPEKEFVHLIGNFNSNNWTIDNTYLLNFDNVTNQHWITMNNFSAPNADFLFQYSIEAELVVADPYSKVVLDPFNDQFLENSTFPNIPSYPQGATSELVSWVKLNQPDYDWQIENFTPPAQEDLVIYEMLIRDFDEDHSFQSVINRLDYLQDLGINAIELMPVNEFDGNLSWGYNPALHMALDKYYGSPDDFKAFVDACHQKGIAVLLDVVFNHATGQHPYYRMYNDCGGCYNGQVTSDNPIFNENDPNTAFQFFNDINHESLATQDYMDQINRFWLEEYNIDGYRFDFTKGFTNTVGDGGGFDQSRINLLNRMYDDIRSYNEDTYVILEHFAPNSEETQLINHRATGNASEPGMMVWGNSNYNYNQSTMGYEDSNFSNVSYQNRDWSTPSNVSYMESHDEERLMYKNLEFGNGNGAYDITELHTALDRLELAGAFYFTIPGPKMIWQFGELGYEFSINYCEDGTINNDCRTGPKPIRWDYLNNSDRTDVYDVWSKLIALKRNEPIFKTDNFTLEVADDFEKKIYLVDDNATGSEPKYVIIVGNFGVTSLTTQPFFQEAGTWYDVVTETSLEVSNTSMNLTLAPGEFKIYFNNQPSLSTNEVSALNYTVYPNPATNYFSISNEVDAVQVYDMNGRLIKDYKGSFNANHRFGIENLSPGLYFITYRNQQNSETKKLIIN</sequence>
<dbReference type="STRING" id="313595.P700755_003503"/>
<evidence type="ECO:0000313" key="4">
    <source>
        <dbReference type="EMBL" id="AFU70120.1"/>
    </source>
</evidence>
<dbReference type="Pfam" id="PF18962">
    <property type="entry name" value="Por_Secre_tail"/>
    <property type="match status" value="1"/>
</dbReference>
<dbReference type="InterPro" id="IPR006047">
    <property type="entry name" value="GH13_cat_dom"/>
</dbReference>
<dbReference type="HOGENOM" id="CLU_005821_0_0_10"/>
<dbReference type="PANTHER" id="PTHR43002">
    <property type="entry name" value="GLYCOGEN DEBRANCHING ENZYME"/>
    <property type="match status" value="1"/>
</dbReference>
<evidence type="ECO:0000256" key="1">
    <source>
        <dbReference type="ARBA" id="ARBA00022729"/>
    </source>
</evidence>
<dbReference type="SMART" id="SM00642">
    <property type="entry name" value="Aamy"/>
    <property type="match status" value="1"/>
</dbReference>
<dbReference type="EMBL" id="CP003879">
    <property type="protein sequence ID" value="AFU70120.1"/>
    <property type="molecule type" value="Genomic_DNA"/>
</dbReference>
<dbReference type="Pfam" id="PF00128">
    <property type="entry name" value="Alpha-amylase"/>
    <property type="match status" value="1"/>
</dbReference>
<evidence type="ECO:0000256" key="2">
    <source>
        <dbReference type="SAM" id="SignalP"/>
    </source>
</evidence>
<evidence type="ECO:0000313" key="5">
    <source>
        <dbReference type="Proteomes" id="UP000008514"/>
    </source>
</evidence>
<reference evidence="4" key="1">
    <citation type="submission" date="2006-03" db="EMBL/GenBank/DDBJ databases">
        <authorList>
            <person name="Bowman J."/>
            <person name="Ferriera S."/>
            <person name="Johnson J."/>
            <person name="Kravitz S."/>
            <person name="Halpern A."/>
            <person name="Remington K."/>
            <person name="Beeson K."/>
            <person name="Tran B."/>
            <person name="Rogers Y.-H."/>
            <person name="Friedman R."/>
            <person name="Venter J.C."/>
        </authorList>
    </citation>
    <scope>NUCLEOTIDE SEQUENCE [LARGE SCALE GENOMIC DNA]</scope>
    <source>
        <strain evidence="4">ATCC 700755</strain>
    </source>
</reference>
<dbReference type="AlphaFoldDB" id="K4IXD4"/>
<feature type="chain" id="PRO_5003877904" evidence="2">
    <location>
        <begin position="19"/>
        <end position="930"/>
    </location>
</feature>
<dbReference type="InterPro" id="IPR017853">
    <property type="entry name" value="GH"/>
</dbReference>
<dbReference type="Proteomes" id="UP000008514">
    <property type="component" value="Chromosome"/>
</dbReference>
<name>K4IXD4_PSYTT</name>
<dbReference type="OrthoDB" id="9761875at2"/>
<dbReference type="InterPro" id="IPR026444">
    <property type="entry name" value="Secre_tail"/>
</dbReference>
<keyword evidence="5" id="KW-1185">Reference proteome</keyword>
<protein>
    <submittedName>
        <fullName evidence="4">Glycosyltrehalose trehalohydrolase with Por secretion system C-terminal sorting domain</fullName>
    </submittedName>
</protein>
<dbReference type="NCBIfam" id="TIGR04183">
    <property type="entry name" value="Por_Secre_tail"/>
    <property type="match status" value="1"/>
</dbReference>
<dbReference type="KEGG" id="ptq:P700755_003503"/>
<dbReference type="SUPFAM" id="SSF51445">
    <property type="entry name" value="(Trans)glycosidases"/>
    <property type="match status" value="1"/>
</dbReference>
<feature type="signal peptide" evidence="2">
    <location>
        <begin position="1"/>
        <end position="18"/>
    </location>
</feature>
<reference evidence="4" key="2">
    <citation type="submission" date="2012-09" db="EMBL/GenBank/DDBJ databases">
        <title>The complete sequence of Psychroflexus torquis an extreme psychrophile from sea-ice that is stimulated by light.</title>
        <authorList>
            <person name="Feng S."/>
            <person name="Powell S.M."/>
            <person name="Bowman J.P."/>
        </authorList>
    </citation>
    <scope>NUCLEOTIDE SEQUENCE [LARGE SCALE GENOMIC DNA]</scope>
    <source>
        <strain evidence="4">ATCC 700755</strain>
    </source>
</reference>
<evidence type="ECO:0000259" key="3">
    <source>
        <dbReference type="SMART" id="SM00642"/>
    </source>
</evidence>
<gene>
    <name evidence="4" type="ordered locus">P700755_003503</name>
</gene>
<proteinExistence type="predicted"/>
<keyword evidence="1 2" id="KW-0732">Signal</keyword>